<dbReference type="PROSITE" id="PS51186">
    <property type="entry name" value="GNAT"/>
    <property type="match status" value="1"/>
</dbReference>
<dbReference type="RefSeq" id="WP_379597363.1">
    <property type="nucleotide sequence ID" value="NZ_JBHUDE010000046.1"/>
</dbReference>
<dbReference type="Pfam" id="PF13523">
    <property type="entry name" value="Acetyltransf_8"/>
    <property type="match status" value="1"/>
</dbReference>
<gene>
    <name evidence="3" type="ORF">ACFSBH_10215</name>
</gene>
<comment type="caution">
    <text evidence="3">The sequence shown here is derived from an EMBL/GenBank/DDBJ whole genome shotgun (WGS) entry which is preliminary data.</text>
</comment>
<dbReference type="PANTHER" id="PTHR31438">
    <property type="entry name" value="LYSINE N-ACYLTRANSFERASE C17G9.06C-RELATED"/>
    <property type="match status" value="1"/>
</dbReference>
<feature type="domain" description="N-acetyltransferase" evidence="2">
    <location>
        <begin position="9"/>
        <end position="178"/>
    </location>
</feature>
<dbReference type="EC" id="2.3.-.-" evidence="3"/>
<dbReference type="Gene3D" id="3.40.630.30">
    <property type="match status" value="1"/>
</dbReference>
<dbReference type="PANTHER" id="PTHR31438:SF1">
    <property type="entry name" value="LYSINE N-ACYLTRANSFERASE C17G9.06C-RELATED"/>
    <property type="match status" value="1"/>
</dbReference>
<dbReference type="SUPFAM" id="SSF55729">
    <property type="entry name" value="Acyl-CoA N-acyltransferases (Nat)"/>
    <property type="match status" value="1"/>
</dbReference>
<keyword evidence="1" id="KW-0046">Antibiotic resistance</keyword>
<name>A0ABW4HTJ3_9BACI</name>
<sequence>MIIFKNGDWLIRHVEESDQHLLVKWLRDPRVLEYYEGRDKPYDLEAVNFEFINVKDHIERCIIEYQSETIGYIQIYPLDADTQKIYGISGNDFYGMDQFIGEPSYWNKGIGTELVSLIADYLISVRKAEQVYMDPQLRNPRALRCYEKAGFKKVKLLPEHEWHEGKFQDCWLMVYPGQ</sequence>
<accession>A0ABW4HTJ3</accession>
<dbReference type="EMBL" id="JBHUDE010000046">
    <property type="protein sequence ID" value="MFD1608030.1"/>
    <property type="molecule type" value="Genomic_DNA"/>
</dbReference>
<reference evidence="4" key="1">
    <citation type="journal article" date="2019" name="Int. J. Syst. Evol. Microbiol.">
        <title>The Global Catalogue of Microorganisms (GCM) 10K type strain sequencing project: providing services to taxonomists for standard genome sequencing and annotation.</title>
        <authorList>
            <consortium name="The Broad Institute Genomics Platform"/>
            <consortium name="The Broad Institute Genome Sequencing Center for Infectious Disease"/>
            <person name="Wu L."/>
            <person name="Ma J."/>
        </authorList>
    </citation>
    <scope>NUCLEOTIDE SEQUENCE [LARGE SCALE GENOMIC DNA]</scope>
    <source>
        <strain evidence="4">CGMCC 1.12376</strain>
    </source>
</reference>
<evidence type="ECO:0000256" key="1">
    <source>
        <dbReference type="ARBA" id="ARBA00023251"/>
    </source>
</evidence>
<dbReference type="Proteomes" id="UP001597221">
    <property type="component" value="Unassembled WGS sequence"/>
</dbReference>
<keyword evidence="3" id="KW-0012">Acyltransferase</keyword>
<dbReference type="InterPro" id="IPR016181">
    <property type="entry name" value="Acyl_CoA_acyltransferase"/>
</dbReference>
<keyword evidence="3" id="KW-0808">Transferase</keyword>
<proteinExistence type="predicted"/>
<keyword evidence="4" id="KW-1185">Reference proteome</keyword>
<dbReference type="InterPro" id="IPR000182">
    <property type="entry name" value="GNAT_dom"/>
</dbReference>
<evidence type="ECO:0000313" key="4">
    <source>
        <dbReference type="Proteomes" id="UP001597221"/>
    </source>
</evidence>
<protein>
    <submittedName>
        <fullName evidence="3">GNAT family N-acetyltransferase</fullName>
        <ecNumber evidence="3">2.3.-.-</ecNumber>
    </submittedName>
</protein>
<evidence type="ECO:0000259" key="2">
    <source>
        <dbReference type="PROSITE" id="PS51186"/>
    </source>
</evidence>
<evidence type="ECO:0000313" key="3">
    <source>
        <dbReference type="EMBL" id="MFD1608030.1"/>
    </source>
</evidence>
<dbReference type="GO" id="GO:0016746">
    <property type="term" value="F:acyltransferase activity"/>
    <property type="evidence" value="ECO:0007669"/>
    <property type="project" value="UniProtKB-KW"/>
</dbReference>
<organism evidence="3 4">
    <name type="scientific">Oceanobacillus luteolus</name>
    <dbReference type="NCBI Taxonomy" id="1274358"/>
    <lineage>
        <taxon>Bacteria</taxon>
        <taxon>Bacillati</taxon>
        <taxon>Bacillota</taxon>
        <taxon>Bacilli</taxon>
        <taxon>Bacillales</taxon>
        <taxon>Bacillaceae</taxon>
        <taxon>Oceanobacillus</taxon>
    </lineage>
</organism>